<evidence type="ECO:0000313" key="3">
    <source>
        <dbReference type="Proteomes" id="UP000298030"/>
    </source>
</evidence>
<dbReference type="AlphaFoldDB" id="A0A4Y7T4A4"/>
<keyword evidence="3" id="KW-1185">Reference proteome</keyword>
<proteinExistence type="predicted"/>
<organism evidence="2 3">
    <name type="scientific">Coprinellus micaceus</name>
    <name type="common">Glistening ink-cap mushroom</name>
    <name type="synonym">Coprinus micaceus</name>
    <dbReference type="NCBI Taxonomy" id="71717"/>
    <lineage>
        <taxon>Eukaryota</taxon>
        <taxon>Fungi</taxon>
        <taxon>Dikarya</taxon>
        <taxon>Basidiomycota</taxon>
        <taxon>Agaricomycotina</taxon>
        <taxon>Agaricomycetes</taxon>
        <taxon>Agaricomycetidae</taxon>
        <taxon>Agaricales</taxon>
        <taxon>Agaricineae</taxon>
        <taxon>Psathyrellaceae</taxon>
        <taxon>Coprinellus</taxon>
    </lineage>
</organism>
<evidence type="ECO:0000313" key="2">
    <source>
        <dbReference type="EMBL" id="TEB28955.1"/>
    </source>
</evidence>
<gene>
    <name evidence="2" type="ORF">FA13DRAFT_1735075</name>
</gene>
<accession>A0A4Y7T4A4</accession>
<dbReference type="EMBL" id="QPFP01000029">
    <property type="protein sequence ID" value="TEB28955.1"/>
    <property type="molecule type" value="Genomic_DNA"/>
</dbReference>
<sequence length="127" mass="13685">MMVKLLPLMSFSGVASLSPRRKLAGDAQPSSPCATNVLPSLALVSTVQISVLDPSPSSAPSLLHPSEDDFGRRKRELSQEWGTELARLNQPKTAHSPRLKGQETFGGGKKVSISTYFLIQLVTKLPT</sequence>
<name>A0A4Y7T4A4_COPMI</name>
<evidence type="ECO:0000256" key="1">
    <source>
        <dbReference type="SAM" id="MobiDB-lite"/>
    </source>
</evidence>
<dbReference type="Proteomes" id="UP000298030">
    <property type="component" value="Unassembled WGS sequence"/>
</dbReference>
<reference evidence="2 3" key="1">
    <citation type="journal article" date="2019" name="Nat. Ecol. Evol.">
        <title>Megaphylogeny resolves global patterns of mushroom evolution.</title>
        <authorList>
            <person name="Varga T."/>
            <person name="Krizsan K."/>
            <person name="Foldi C."/>
            <person name="Dima B."/>
            <person name="Sanchez-Garcia M."/>
            <person name="Sanchez-Ramirez S."/>
            <person name="Szollosi G.J."/>
            <person name="Szarkandi J.G."/>
            <person name="Papp V."/>
            <person name="Albert L."/>
            <person name="Andreopoulos W."/>
            <person name="Angelini C."/>
            <person name="Antonin V."/>
            <person name="Barry K.W."/>
            <person name="Bougher N.L."/>
            <person name="Buchanan P."/>
            <person name="Buyck B."/>
            <person name="Bense V."/>
            <person name="Catcheside P."/>
            <person name="Chovatia M."/>
            <person name="Cooper J."/>
            <person name="Damon W."/>
            <person name="Desjardin D."/>
            <person name="Finy P."/>
            <person name="Geml J."/>
            <person name="Haridas S."/>
            <person name="Hughes K."/>
            <person name="Justo A."/>
            <person name="Karasinski D."/>
            <person name="Kautmanova I."/>
            <person name="Kiss B."/>
            <person name="Kocsube S."/>
            <person name="Kotiranta H."/>
            <person name="LaButti K.M."/>
            <person name="Lechner B.E."/>
            <person name="Liimatainen K."/>
            <person name="Lipzen A."/>
            <person name="Lukacs Z."/>
            <person name="Mihaltcheva S."/>
            <person name="Morgado L.N."/>
            <person name="Niskanen T."/>
            <person name="Noordeloos M.E."/>
            <person name="Ohm R.A."/>
            <person name="Ortiz-Santana B."/>
            <person name="Ovrebo C."/>
            <person name="Racz N."/>
            <person name="Riley R."/>
            <person name="Savchenko A."/>
            <person name="Shiryaev A."/>
            <person name="Soop K."/>
            <person name="Spirin V."/>
            <person name="Szebenyi C."/>
            <person name="Tomsovsky M."/>
            <person name="Tulloss R.E."/>
            <person name="Uehling J."/>
            <person name="Grigoriev I.V."/>
            <person name="Vagvolgyi C."/>
            <person name="Papp T."/>
            <person name="Martin F.M."/>
            <person name="Miettinen O."/>
            <person name="Hibbett D.S."/>
            <person name="Nagy L.G."/>
        </authorList>
    </citation>
    <scope>NUCLEOTIDE SEQUENCE [LARGE SCALE GENOMIC DNA]</scope>
    <source>
        <strain evidence="2 3">FP101781</strain>
    </source>
</reference>
<protein>
    <submittedName>
        <fullName evidence="2">Uncharacterized protein</fullName>
    </submittedName>
</protein>
<feature type="region of interest" description="Disordered" evidence="1">
    <location>
        <begin position="54"/>
        <end position="76"/>
    </location>
</feature>
<feature type="compositionally biased region" description="Low complexity" evidence="1">
    <location>
        <begin position="54"/>
        <end position="64"/>
    </location>
</feature>
<comment type="caution">
    <text evidence="2">The sequence shown here is derived from an EMBL/GenBank/DDBJ whole genome shotgun (WGS) entry which is preliminary data.</text>
</comment>